<dbReference type="Proteomes" id="UP000261011">
    <property type="component" value="Unassembled WGS sequence"/>
</dbReference>
<evidence type="ECO:0000256" key="3">
    <source>
        <dbReference type="ARBA" id="ARBA00022512"/>
    </source>
</evidence>
<evidence type="ECO:0000256" key="8">
    <source>
        <dbReference type="SAM" id="Phobius"/>
    </source>
</evidence>
<protein>
    <recommendedName>
        <fullName evidence="14">LPXTG cell wall anchor domain-containing protein</fullName>
    </recommendedName>
</protein>
<keyword evidence="13" id="KW-1185">Reference proteome</keyword>
<feature type="region of interest" description="Disordered" evidence="7">
    <location>
        <begin position="421"/>
        <end position="440"/>
    </location>
</feature>
<feature type="domain" description="SpaA-like prealbumin fold" evidence="9">
    <location>
        <begin position="2077"/>
        <end position="2159"/>
    </location>
</feature>
<dbReference type="GO" id="GO:0007155">
    <property type="term" value="P:cell adhesion"/>
    <property type="evidence" value="ECO:0007669"/>
    <property type="project" value="InterPro"/>
</dbReference>
<feature type="domain" description="Bacterial repeat" evidence="11">
    <location>
        <begin position="3023"/>
        <end position="3094"/>
    </location>
</feature>
<keyword evidence="8" id="KW-0812">Transmembrane</keyword>
<evidence type="ECO:0000259" key="10">
    <source>
        <dbReference type="Pfam" id="PF17961"/>
    </source>
</evidence>
<dbReference type="PANTHER" id="PTHR36108:SF13">
    <property type="entry name" value="COLOSSIN-B-RELATED"/>
    <property type="match status" value="1"/>
</dbReference>
<dbReference type="EMBL" id="QVEU01000004">
    <property type="protein sequence ID" value="RGB75916.1"/>
    <property type="molecule type" value="Genomic_DNA"/>
</dbReference>
<evidence type="ECO:0000259" key="9">
    <source>
        <dbReference type="Pfam" id="PF17802"/>
    </source>
</evidence>
<keyword evidence="3" id="KW-0134">Cell wall</keyword>
<feature type="compositionally biased region" description="Basic and acidic residues" evidence="7">
    <location>
        <begin position="384"/>
        <end position="410"/>
    </location>
</feature>
<evidence type="ECO:0000256" key="7">
    <source>
        <dbReference type="SAM" id="MobiDB-lite"/>
    </source>
</evidence>
<feature type="compositionally biased region" description="Basic and acidic residues" evidence="7">
    <location>
        <begin position="538"/>
        <end position="577"/>
    </location>
</feature>
<dbReference type="SUPFAM" id="SSF49478">
    <property type="entry name" value="Cna protein B-type domain"/>
    <property type="match status" value="6"/>
</dbReference>
<organism evidence="12 13">
    <name type="scientific">Anaerococcus nagyae</name>
    <dbReference type="NCBI Taxonomy" id="1755241"/>
    <lineage>
        <taxon>Bacteria</taxon>
        <taxon>Bacillati</taxon>
        <taxon>Bacillota</taxon>
        <taxon>Tissierellia</taxon>
        <taxon>Tissierellales</taxon>
        <taxon>Peptoniphilaceae</taxon>
        <taxon>Anaerococcus</taxon>
    </lineage>
</organism>
<proteinExistence type="inferred from homology"/>
<keyword evidence="8" id="KW-0472">Membrane</keyword>
<keyword evidence="8" id="KW-1133">Transmembrane helix</keyword>
<feature type="domain" description="SpaA-like prealbumin fold" evidence="9">
    <location>
        <begin position="1251"/>
        <end position="1332"/>
    </location>
</feature>
<dbReference type="Gene3D" id="2.60.40.10">
    <property type="entry name" value="Immunoglobulins"/>
    <property type="match status" value="10"/>
</dbReference>
<dbReference type="Gene3D" id="2.60.40.1280">
    <property type="match status" value="3"/>
</dbReference>
<feature type="domain" description="SpaA-like prealbumin fold" evidence="9">
    <location>
        <begin position="2189"/>
        <end position="2269"/>
    </location>
</feature>
<feature type="domain" description="SpaA-like prealbumin fold" evidence="9">
    <location>
        <begin position="3121"/>
        <end position="3217"/>
    </location>
</feature>
<feature type="domain" description="Bacterial repeat" evidence="11">
    <location>
        <begin position="2874"/>
        <end position="2943"/>
    </location>
</feature>
<feature type="region of interest" description="Disordered" evidence="7">
    <location>
        <begin position="538"/>
        <end position="594"/>
    </location>
</feature>
<evidence type="ECO:0000256" key="6">
    <source>
        <dbReference type="ARBA" id="ARBA00023088"/>
    </source>
</evidence>
<feature type="compositionally biased region" description="Basic and acidic residues" evidence="7">
    <location>
        <begin position="58"/>
        <end position="72"/>
    </location>
</feature>
<evidence type="ECO:0000256" key="1">
    <source>
        <dbReference type="ARBA" id="ARBA00004168"/>
    </source>
</evidence>
<dbReference type="Pfam" id="PF18998">
    <property type="entry name" value="Flg_new_2"/>
    <property type="match status" value="4"/>
</dbReference>
<feature type="compositionally biased region" description="Basic and acidic residues" evidence="7">
    <location>
        <begin position="421"/>
        <end position="437"/>
    </location>
</feature>
<sequence length="4657" mass="520165">MKGNLKSNLVKILSIALAFVLVFPTEIFAMAMKDRKSNTYQASRSIMGLATSANNNLPDKKEKEQKSETLKSEVSIDKTKEFTIEKSANLSKSTGKIDYRILVKTENADLNGKQVANFSINQNTDLVDLKVEKVTAIDDNKESEIKYSKEEPEEKDSTEDLSTFAIASDTKDSVVYYLSAQLSDKALADIDKTSPNMSIDFSLNEGASKQYQDRFSLELKKSEENEITIDQDGNIAEELLEEVEDSTHLYKGQYKEEQTGLFNKTPAQIQWSDYINPKDNKEFTYNIKLDDTQDTKDSKIKIDYYQAGKKGYELNKDFSQTVPFAEEINLQIPQGYIARIEFTSKVKANTNPKSFSFNKTVIKNPTYKEEKKTEETNTEEDSDPLPKSKQKEGKDSNHKSNIEEKTIKADSDTNEIVVDHSFIKDDNDSSDDSKNKESNSAIDLNRDSVLNTYKNKENLSPFIELSINNISSLFNSYNNDEISYDEFVEGLKSQTNDLSKEDFIEIASGLIAGLNEDTYKVAKIDETKLAEDVFVKEKDTENKKENKAKEEQANNSYSDKESIDQKTKSDTETKNTDNEILDSNEESYENITPEEKVKEEAVERFDNTLSQVNEEVKKPQEDDRSFVDNLSQGIKGIFGQSNLKKADAELKQALNDSKSLEEIQALLLELGKRYELNSKDEAKLMTDNEDAIKAIIARDADSNFRPNILLAQNEGNISPLADKKFTVRTRFDASTINGSIKAGQYFKINLDDKLMVKDPSSLENIIYNGKVIAKPSYDESKKVITYTITNDITENISIPLNVDVDYDTSQIKKGENFTVVNSITGLGVADPKKLPEVKLDENGNPAGTITEIGGDDVVKVIGVDDEFFDVNMDVWGEPVVNGPNIDGFNWTIRVSSDKDLKELGYKLNLTTVEGSGLGEIEDVKVNGKSITLDDQLANQIGIVDSKHHSQDESTQNLVYTLYTPVTNKQESYMIDISAILTNKNNKMGAVRKILPEGYQQDRVERETPTRVSMNNRTTIMGEFTSNETANWTITDAVSTGDNNKGLPLETRSIGDNQTLVKGQQAVYGINTSTGKMEVKQAPKDISKLPEKASDPKEAQQAGNIAVYKLNTDLSDPDKSSDYSISGVTISKYRDLFVDQNWAFPDNYNNIPKQTLTVKDNGNNELGKVEVDESTGKQRTIKIPNVKYWNISDNGKATMIDHKLFQTLPSDTVSVDGKPYKYSEYANYYDLNNRIHYISNSLLEQDNKTPATFTVIKLDSKDTGKRLQGAKYYLLGAGVEIITDSNGEATFTNIKPGTYTLKETKAPDGYKLDQEDKTITISDNGEVSVSGKNAQFSLGSGKTDIVEHSDYPNWMDFMNTQHYGKIDESGNLEFYVYLKPYDQRKGGRTDKDTTFNIALKGVDLSDSNITVYDVDPYDRADIFAAMNDQSVDQKLSQLGEISLGAGNNGGVIEGKADATNPISGEKAYQISFPQGRFGDNWGFLVKVSANIGDKDKATLSYDWLAKNDPANQSKIRQNVSLSKNPEESGHPTITITNEEFKKSDIEIAKFADTFADKKRNRLAGAEFALKNSNGVVIANKTTNENGDVSFGQHPEGTYYLEEIKAPQGYEKSDVYFVVTVDEKGEVSYKAKFKNSDATPTAGVDYYIERTKGGQSDGSAVVTEVHQKIWIDNNKNDPYQKDNIWDAYRLESLKYHLDAKINNAAPGSRFEIQFDPNLDFTQYFKTFPNIYHNGKMIAKPYFDYKTNLLTYVFNDNSLSNGETSISIDLDGMIPSKFYALHSGRWPITVTVAPHQSEAISNNNSNPTETIVVPTDYSYYDKHTTDGLWPSEAYYFRDVYKKDDGQWYVTAIAYYNPVGNYKSGDANKVWFNWLFTDWQGTSYISWEGKGYEAPYFLEDVKVYKTDFPGITKHTIIDGVNGRYGYSNDNMPLSCGIRPEQDPNKYQLVYHADIDPKNDYSGSQNGISLDYKKDLISNYGALYNKKDPPLTLSMPAIDTKKQEGYVIEQTFKIRDIDEFNTHWRAFYMGNGDKKGERKTALNSAFVTGPNPNYAKADQTGEELPSYYKEVVGIIDRKYTPGSFKLTKLDEADQNKKLSGASFILTDADGNSIIRNSGANGEVNFTNLSPGKYKLKEYRAPEKYEKTKEEWAVTVYNDGHVNVATTTIAGSGKTYNGKDTINIPVTNKPAGEHFRVYKKDGNGKPLEGAKFTITKQGESAPISTVTSNNNGVAEFETKLSAGTYIIEEIEAPEGYKKLDKKWVLVIDENGDKKVYNYVRPADSIEIKSIPAEPGVSWIDVKNRPTNGWDQYDNRRTAWIANSTEAKYLGTRIVAINKIDKYVVQRYVINPESASIGKSTATIHREKPQYSNMDWYKGDEEARIFTLDKPVSGLISDIRLGNYNITDITKDVKKESDNTYSGESQRLKLTLPATDKPIVVDVKVPYKSENGGVGTGMDWISGSQIYWKSDYYERVSDIVVGDPTHAEEGSIKGSYIGKGSLDVTNELKTFGFKIKKVKEGAENQTIPGATFKLTGDKLGKDGIEVTSDAKGIVNFDNLKPGYYTLEESKSAPGYEKTNKKWQVTITKEGKAYIKAEGKEADTNTTETNNARSRVSAYSADTSSQNLEIGDNLVGSPQRASSGEIYTVLNEKSDVQARYFKVSTGAEYLGNEEFLVRIDIKGNVNGDFSVSQFDLMFNDEPEFVPNSTITWKASANDKDQVPNNSSRWHSGFSNNSIGLKDGKLNISKGDTASMEFKVKLKNPLSLNRTKDLLKKISIEGTNIAVPQAKRVQANKINYQTKNGTITTKPKDWQQSGQLVTMTATPKPGYHQVGDIIVTNDRTKNNVTLRDNNTVFTMPSDDVTISANFEADTFNIYKGNLTNGSVDKLPSQAKTDEDVTFKITPQNGYKVDKITVTDKSNNNVDVKLDDNGNGKFKMPASNVKVNATFKKLAYNITKQNPVNGDFTVPTNAEAGSKVSIEITPNDGYQAKSISVRGGQGEIPVSGNAFTMPESDVVVDVTFEKIQPKVFSITVNQAKNGSISVDKTSAKENEEVTFTATPKEGYQLDQLIVNGESVKVIDNKYTFKMPSKNVTVSASFKEKSITPPEGSILISEGGYQITNKQVGLDLKIFKKDKNGAPLEGAEFTLEKYNNEAYDTVDTSFNKITVKSDKNGNVNLVDSNGKAINLKEGYYRLTETKSPLGYKKAQAPWDIEIYENGGQLKAKYKSAVHNDYDYIRDKVSYDNESLKTVDNGIKYKSKLTDINTSSKTYVQRIYIDTRNYNGPSDKINIQITPKYKREEKDAPGKPPVILEEGVKTAYRSTYKVAGAPKADQEEAFANDVLKNYDLSKNNVTILNTARWRPFDWGFDEDQLNLEKGVYFIDIEGYFDDNITKTDIEKIDLDIDFYDGERQFQEATGKDANGKIIYADKNGGSYQKGNANIGLGQDTTIVGKYPRWIGKEGGRIFPALDEKDRTRVETSIDISSLYSSNKFTDVPQAGMDIFNEKETYNITFSKHGRDNPRDDIDSESVTNNRLEGAVFRLEKDLGSGTYVPVDGSYVGSAFNGYFGFRNLEPGRYRLLEVKAPKGYKPITGPLLYFTIKTANANSGDIVDPETGDIINIKDLNVRFESQGTIYKLSKLQMLDSDGNTKDISKVDSKEIDIQNTKIINSETQKEVLLKELIVVGKEKNVDGQKIRHEYPFSQVKIVPNSSGYISLEYDNANGVYQYLPEDKKSAKDGKLVDFVTSATAKNMGKIINEKPEKGKLTINKVDENKRSLTGAKFKLTNIDTGNIIDLEGKDIAEGDTSLTVDEDGKLNFENLEIGNYRLEETKSPDGHINTDQEWNFTIGGQGLDPYDGQIRRKGSDISERVTLESSEMKVLRPEANKADSNEVIKPHQRESLIFNNKFKVDDTKINPGDYFTIKLSDSIDLNGPIEENPPVLDIIESGVGTIAKADYDKDSRTITYTFTDYVNTYPIDELSNKIRAFINADKVKETTDNVSVGIGVGEDNGKYSNIKVQYDLAMDKNNDGNNFLNMTSKIVSYNPETGEFIHYFYINRDKETSQAFNFMYSPYQDIDQLKIERFKLKNNNDNSIKADMPESFGVDESSNNLVDSTTLVSRSSVPARDTVKAGFNDGVTKDDSYIIKVTGKVSGNNKSFYNGYGRLVKPFSNKEDLYVEREDEVYSLADKASAEKELTITAVNPSNRISYKKVDTEGNTLAGATFELKKDDIVEKTITTDDTGLIEFENLTPGKYGLYETKAPDGYKLPANPVGRFKVDKLGTIYRIESYTDDSSKETTVDVKEPGIIPNIVVNKKEQNISFTKVDADDKKPLAGAEFEVYYKADESGDYNKLDLYQDQSGKKLVLSADQTPPSGYDKVDKFISGTDGKVDFKFYEPGYYALKESKAPKGGYIAPKDYIYEFRLVNGKVQVLENDPSIAKKANGQLGKITSEIVEIDKDNRTFKQRLIISPSGGKIGQFKTEGTYLRIVENGFRIDPRGSVGGKLTAYMKDEESKALKYEPTRESIDGETELRYYLKDLANATGEDLLITSPLVVEYTGKLDSDLQPIDIKAELVVEPVNGNKFVDTVEYDQLNLEKLADNKSVYINKQDKSSIKIENKKTSFPLTGGSGPKLALAIIGTALMLAAIAYYGIKQNDKNRRKADGLGA</sequence>
<feature type="domain" description="SDR-like Ig" evidence="10">
    <location>
        <begin position="3886"/>
        <end position="3988"/>
    </location>
</feature>
<evidence type="ECO:0000256" key="2">
    <source>
        <dbReference type="ARBA" id="ARBA00007257"/>
    </source>
</evidence>
<keyword evidence="4" id="KW-0964">Secreted</keyword>
<name>A0A3E2THP1_9FIRM</name>
<evidence type="ECO:0000313" key="13">
    <source>
        <dbReference type="Proteomes" id="UP000261011"/>
    </source>
</evidence>
<feature type="transmembrane region" description="Helical" evidence="8">
    <location>
        <begin position="4623"/>
        <end position="4642"/>
    </location>
</feature>
<feature type="domain" description="SpaA-like prealbumin fold" evidence="9">
    <location>
        <begin position="4197"/>
        <end position="4272"/>
    </location>
</feature>
<dbReference type="InterPro" id="IPR008966">
    <property type="entry name" value="Adhesion_dom_sf"/>
</dbReference>
<dbReference type="SUPFAM" id="SSF49401">
    <property type="entry name" value="Bacterial adhesins"/>
    <property type="match status" value="4"/>
</dbReference>
<evidence type="ECO:0000256" key="5">
    <source>
        <dbReference type="ARBA" id="ARBA00022729"/>
    </source>
</evidence>
<keyword evidence="5" id="KW-0732">Signal</keyword>
<feature type="domain" description="SpaA-like prealbumin fold" evidence="9">
    <location>
        <begin position="1555"/>
        <end position="1628"/>
    </location>
</feature>
<accession>A0A3E2THP1</accession>
<feature type="domain" description="Bacterial repeat" evidence="11">
    <location>
        <begin position="2946"/>
        <end position="3018"/>
    </location>
</feature>
<dbReference type="PANTHER" id="PTHR36108">
    <property type="entry name" value="COLOSSIN-B-RELATED"/>
    <property type="match status" value="1"/>
</dbReference>
<dbReference type="Pfam" id="PF17802">
    <property type="entry name" value="SpaA"/>
    <property type="match status" value="10"/>
</dbReference>
<evidence type="ECO:0000256" key="4">
    <source>
        <dbReference type="ARBA" id="ARBA00022525"/>
    </source>
</evidence>
<feature type="domain" description="Bacterial repeat" evidence="11">
    <location>
        <begin position="2793"/>
        <end position="2864"/>
    </location>
</feature>
<reference evidence="12 13" key="1">
    <citation type="submission" date="2018-08" db="EMBL/GenBank/DDBJ databases">
        <title>A genome reference for cultivated species of the human gut microbiota.</title>
        <authorList>
            <person name="Zou Y."/>
            <person name="Xue W."/>
            <person name="Luo G."/>
        </authorList>
    </citation>
    <scope>NUCLEOTIDE SEQUENCE [LARGE SCALE GENOMIC DNA]</scope>
    <source>
        <strain evidence="12 13">OF01-3</strain>
    </source>
</reference>
<comment type="caution">
    <text evidence="12">The sequence shown here is derived from an EMBL/GenBank/DDBJ whole genome shotgun (WGS) entry which is preliminary data.</text>
</comment>
<dbReference type="InterPro" id="IPR041171">
    <property type="entry name" value="SDR_Ig"/>
</dbReference>
<dbReference type="InterPro" id="IPR013783">
    <property type="entry name" value="Ig-like_fold"/>
</dbReference>
<feature type="compositionally biased region" description="Acidic residues" evidence="7">
    <location>
        <begin position="579"/>
        <end position="588"/>
    </location>
</feature>
<dbReference type="InterPro" id="IPR044060">
    <property type="entry name" value="Bacterial_rp_domain"/>
</dbReference>
<evidence type="ECO:0008006" key="14">
    <source>
        <dbReference type="Google" id="ProtNLM"/>
    </source>
</evidence>
<comment type="subcellular location">
    <subcellularLocation>
        <location evidence="1">Secreted</location>
        <location evidence="1">Cell wall</location>
        <topology evidence="1">Peptidoglycan-anchor</topology>
    </subcellularLocation>
</comment>
<dbReference type="InterPro" id="IPR041033">
    <property type="entry name" value="SpaA_PFL_dom_1"/>
</dbReference>
<keyword evidence="6" id="KW-0572">Peptidoglycan-anchor</keyword>
<gene>
    <name evidence="12" type="ORF">DXA39_06235</name>
</gene>
<feature type="domain" description="SpaA-like prealbumin fold" evidence="9">
    <location>
        <begin position="4309"/>
        <end position="4415"/>
    </location>
</feature>
<feature type="domain" description="SpaA-like prealbumin fold" evidence="9">
    <location>
        <begin position="2507"/>
        <end position="2590"/>
    </location>
</feature>
<evidence type="ECO:0000313" key="12">
    <source>
        <dbReference type="EMBL" id="RGB75916.1"/>
    </source>
</evidence>
<evidence type="ECO:0000259" key="11">
    <source>
        <dbReference type="Pfam" id="PF18998"/>
    </source>
</evidence>
<feature type="domain" description="SpaA-like prealbumin fold" evidence="9">
    <location>
        <begin position="3755"/>
        <end position="3841"/>
    </location>
</feature>
<feature type="region of interest" description="Disordered" evidence="7">
    <location>
        <begin position="51"/>
        <end position="72"/>
    </location>
</feature>
<feature type="domain" description="SDR-like Ig" evidence="10">
    <location>
        <begin position="1689"/>
        <end position="1768"/>
    </location>
</feature>
<dbReference type="RefSeq" id="WP_117521859.1">
    <property type="nucleotide sequence ID" value="NZ_QVEU01000004.1"/>
</dbReference>
<dbReference type="InterPro" id="IPR011252">
    <property type="entry name" value="Fibrogen-bd_dom1"/>
</dbReference>
<dbReference type="Pfam" id="PF17961">
    <property type="entry name" value="Big_8"/>
    <property type="match status" value="3"/>
</dbReference>
<comment type="similarity">
    <text evidence="2">Belongs to the serine-aspartate repeat-containing protein (SDr) family.</text>
</comment>
<dbReference type="OrthoDB" id="3268315at2"/>
<feature type="domain" description="SDR-like Ig" evidence="10">
    <location>
        <begin position="722"/>
        <end position="815"/>
    </location>
</feature>
<feature type="domain" description="SpaA-like prealbumin fold" evidence="9">
    <location>
        <begin position="3521"/>
        <end position="3596"/>
    </location>
</feature>
<feature type="region of interest" description="Disordered" evidence="7">
    <location>
        <begin position="368"/>
        <end position="410"/>
    </location>
</feature>